<dbReference type="RefSeq" id="WP_189045220.1">
    <property type="nucleotide sequence ID" value="NZ_BMJQ01000004.1"/>
</dbReference>
<dbReference type="Proteomes" id="UP000646365">
    <property type="component" value="Unassembled WGS sequence"/>
</dbReference>
<feature type="signal peptide" evidence="2">
    <location>
        <begin position="1"/>
        <end position="33"/>
    </location>
</feature>
<organism evidence="4 5">
    <name type="scientific">Aliidongia dinghuensis</name>
    <dbReference type="NCBI Taxonomy" id="1867774"/>
    <lineage>
        <taxon>Bacteria</taxon>
        <taxon>Pseudomonadati</taxon>
        <taxon>Pseudomonadota</taxon>
        <taxon>Alphaproteobacteria</taxon>
        <taxon>Rhodospirillales</taxon>
        <taxon>Dongiaceae</taxon>
        <taxon>Aliidongia</taxon>
    </lineage>
</organism>
<dbReference type="PANTHER" id="PTHR35936:SF6">
    <property type="entry name" value="AMINO ACID ABC TRANSPORTER SUBSTRATE-BINDING PAAT FAMILY PROTEIN"/>
    <property type="match status" value="1"/>
</dbReference>
<keyword evidence="1 2" id="KW-0732">Signal</keyword>
<reference evidence="4" key="2">
    <citation type="submission" date="2020-09" db="EMBL/GenBank/DDBJ databases">
        <authorList>
            <person name="Sun Q."/>
            <person name="Zhou Y."/>
        </authorList>
    </citation>
    <scope>NUCLEOTIDE SEQUENCE</scope>
    <source>
        <strain evidence="4">CGMCC 1.15725</strain>
    </source>
</reference>
<name>A0A8J2YSS6_9PROT</name>
<comment type="caution">
    <text evidence="4">The sequence shown here is derived from an EMBL/GenBank/DDBJ whole genome shotgun (WGS) entry which is preliminary data.</text>
</comment>
<evidence type="ECO:0000313" key="4">
    <source>
        <dbReference type="EMBL" id="GGF14684.1"/>
    </source>
</evidence>
<protein>
    <submittedName>
        <fullName evidence="4">ABC transporter substrate-binding protein</fullName>
    </submittedName>
</protein>
<dbReference type="Gene3D" id="3.40.190.10">
    <property type="entry name" value="Periplasmic binding protein-like II"/>
    <property type="match status" value="2"/>
</dbReference>
<dbReference type="PANTHER" id="PTHR35936">
    <property type="entry name" value="MEMBRANE-BOUND LYTIC MUREIN TRANSGLYCOSYLASE F"/>
    <property type="match status" value="1"/>
</dbReference>
<dbReference type="EMBL" id="BMJQ01000004">
    <property type="protein sequence ID" value="GGF14684.1"/>
    <property type="molecule type" value="Genomic_DNA"/>
</dbReference>
<feature type="chain" id="PRO_5035313023" evidence="2">
    <location>
        <begin position="34"/>
        <end position="275"/>
    </location>
</feature>
<evidence type="ECO:0000256" key="1">
    <source>
        <dbReference type="ARBA" id="ARBA00022729"/>
    </source>
</evidence>
<dbReference type="InterPro" id="IPR001638">
    <property type="entry name" value="Solute-binding_3/MltF_N"/>
</dbReference>
<dbReference type="Pfam" id="PF00497">
    <property type="entry name" value="SBP_bac_3"/>
    <property type="match status" value="1"/>
</dbReference>
<keyword evidence="5" id="KW-1185">Reference proteome</keyword>
<gene>
    <name evidence="4" type="ORF">GCM10011611_20600</name>
</gene>
<feature type="domain" description="Solute-binding protein family 3/N-terminal" evidence="3">
    <location>
        <begin position="43"/>
        <end position="261"/>
    </location>
</feature>
<evidence type="ECO:0000256" key="2">
    <source>
        <dbReference type="SAM" id="SignalP"/>
    </source>
</evidence>
<reference evidence="4" key="1">
    <citation type="journal article" date="2014" name="Int. J. Syst. Evol. Microbiol.">
        <title>Complete genome sequence of Corynebacterium casei LMG S-19264T (=DSM 44701T), isolated from a smear-ripened cheese.</title>
        <authorList>
            <consortium name="US DOE Joint Genome Institute (JGI-PGF)"/>
            <person name="Walter F."/>
            <person name="Albersmeier A."/>
            <person name="Kalinowski J."/>
            <person name="Ruckert C."/>
        </authorList>
    </citation>
    <scope>NUCLEOTIDE SEQUENCE</scope>
    <source>
        <strain evidence="4">CGMCC 1.15725</strain>
    </source>
</reference>
<accession>A0A8J2YSS6</accession>
<evidence type="ECO:0000259" key="3">
    <source>
        <dbReference type="Pfam" id="PF00497"/>
    </source>
</evidence>
<dbReference type="SUPFAM" id="SSF53850">
    <property type="entry name" value="Periplasmic binding protein-like II"/>
    <property type="match status" value="1"/>
</dbReference>
<sequence>MAARRRVQQGARLALAMALLPTATLSAGSRAWAAGTRPCERVVVSGDADYEPLSWFDGREMQGAAETIVGAALGRIGVPFEMQYVGPFKRVLADAEVGDVDVVAELKKTPEREAFMAFSSTPIFVNPVAIFTHRARHLKLARREDLVGLRGGIVIANQFGGDLDAFINARLSVEEVPRLDLGLKMLAEGRLDYFITSYYPGMTYLLDQGWETAYTIQQPYIVATDNFVGISRQSRCFAELQALDRALAEMAREGEIARLFDAATADWRRRAAQSE</sequence>
<evidence type="ECO:0000313" key="5">
    <source>
        <dbReference type="Proteomes" id="UP000646365"/>
    </source>
</evidence>
<dbReference type="AlphaFoldDB" id="A0A8J2YSS6"/>
<proteinExistence type="predicted"/>